<reference evidence="2 3" key="1">
    <citation type="submission" date="2017-01" db="EMBL/GenBank/DDBJ databases">
        <authorList>
            <consortium name="Urmite Genomes"/>
        </authorList>
    </citation>
    <scope>NUCLEOTIDE SEQUENCE [LARGE SCALE GENOMIC DNA]</scope>
    <source>
        <strain evidence="2 3">AB57</strain>
    </source>
</reference>
<organism evidence="2 3">
    <name type="scientific">Mycobacterium rhizamassiliense</name>
    <dbReference type="NCBI Taxonomy" id="1841860"/>
    <lineage>
        <taxon>Bacteria</taxon>
        <taxon>Bacillati</taxon>
        <taxon>Actinomycetota</taxon>
        <taxon>Actinomycetes</taxon>
        <taxon>Mycobacteriales</taxon>
        <taxon>Mycobacteriaceae</taxon>
        <taxon>Mycobacterium</taxon>
    </lineage>
</organism>
<protein>
    <submittedName>
        <fullName evidence="2">Uncharacterized protein</fullName>
    </submittedName>
</protein>
<dbReference type="EMBL" id="FUFA01000004">
    <property type="protein sequence ID" value="SPM34486.1"/>
    <property type="molecule type" value="Genomic_DNA"/>
</dbReference>
<dbReference type="STRING" id="1841860.GCA_900157375_02309"/>
<feature type="region of interest" description="Disordered" evidence="1">
    <location>
        <begin position="506"/>
        <end position="543"/>
    </location>
</feature>
<proteinExistence type="predicted"/>
<dbReference type="AlphaFoldDB" id="A0A2U3NSJ5"/>
<keyword evidence="3" id="KW-1185">Reference proteome</keyword>
<gene>
    <name evidence="2" type="ORF">MRAB57_2305</name>
</gene>
<dbReference type="Proteomes" id="UP000240988">
    <property type="component" value="Unassembled WGS sequence"/>
</dbReference>
<evidence type="ECO:0000313" key="3">
    <source>
        <dbReference type="Proteomes" id="UP000240988"/>
    </source>
</evidence>
<sequence>MSVCQLDAIFIRQGHELNQHSPPHESPWPTHLSWSFESTIAALRLMLAGQIVGAAIILRQQLGRWTLLLARAGRVVQRRGEPIESFIARAWTQRAMDMLGLHTFDVALDDIFDDLDDHPRTTGAIDTDHEHVHIDGRSLCPARVYHTLCELIDAQHTDQPVACQVVRDLDTETSPTDTNGPSQILLDTLALCMIQMRLATATTYVFTTDPDTMRGVPLVSPLPERRPIQHPSQIPLPLSKPVATRLTPALVPLVGREVATFGALADLWPLYTDYHTALADRSTARRWTPQQLAELTFAAHRFSRLLVTADACAQDHKIADKRLKLHQHLTPASPHVLTAEFAALCALWNQSRPQIAAAATQISSTLLAGYWLWIEEDDRAMGILRCTLHQAARLRTWHVHPDTAQALQSRSGTAPLRWITVAGWSKFRSLDRALFEFAHANRESRLDAAGILNDHRNDPDSLISQRVARQTALDTVAVLAAAETLRVVAAQQSPAIADAMREALDQRGLDVPTNPTRRQPNKRTPPPRMAQDVTATPDVPVFE</sequence>
<evidence type="ECO:0000313" key="2">
    <source>
        <dbReference type="EMBL" id="SPM34486.1"/>
    </source>
</evidence>
<evidence type="ECO:0000256" key="1">
    <source>
        <dbReference type="SAM" id="MobiDB-lite"/>
    </source>
</evidence>
<name>A0A2U3NSJ5_9MYCO</name>
<accession>A0A2U3NSJ5</accession>